<comment type="caution">
    <text evidence="2">The sequence shown here is derived from an EMBL/GenBank/DDBJ whole genome shotgun (WGS) entry which is preliminary data.</text>
</comment>
<protein>
    <submittedName>
        <fullName evidence="2">Uncharacterized protein</fullName>
    </submittedName>
</protein>
<keyword evidence="1" id="KW-0812">Transmembrane</keyword>
<feature type="transmembrane region" description="Helical" evidence="1">
    <location>
        <begin position="100"/>
        <end position="121"/>
    </location>
</feature>
<proteinExistence type="predicted"/>
<keyword evidence="3" id="KW-1185">Reference proteome</keyword>
<feature type="transmembrane region" description="Helical" evidence="1">
    <location>
        <begin position="51"/>
        <end position="69"/>
    </location>
</feature>
<sequence length="122" mass="13896">MNKALQNEHAKTVPSVDWRKKMSDNVAYGLLVYTGLQIFVTMHEMQGSSTSILPVFVLVLLVAAIIPLFRHFERRWEHLSDEQAHSLAFKSAFRRDQVKIWALAALLPFVITGCFKLLTLLA</sequence>
<dbReference type="RefSeq" id="WP_183614973.1">
    <property type="nucleotide sequence ID" value="NZ_JACICY010000015.1"/>
</dbReference>
<dbReference type="AlphaFoldDB" id="A0A7W6EXV8"/>
<gene>
    <name evidence="2" type="ORF">GGQ88_003791</name>
</gene>
<accession>A0A7W6EXV8</accession>
<keyword evidence="1" id="KW-1133">Transmembrane helix</keyword>
<feature type="transmembrane region" description="Helical" evidence="1">
    <location>
        <begin position="26"/>
        <end position="45"/>
    </location>
</feature>
<name>A0A7W6EXV8_9SPHN</name>
<evidence type="ECO:0000313" key="3">
    <source>
        <dbReference type="Proteomes" id="UP000562395"/>
    </source>
</evidence>
<reference evidence="2 3" key="1">
    <citation type="submission" date="2020-08" db="EMBL/GenBank/DDBJ databases">
        <title>Genomic Encyclopedia of Type Strains, Phase IV (KMG-IV): sequencing the most valuable type-strain genomes for metagenomic binning, comparative biology and taxonomic classification.</title>
        <authorList>
            <person name="Goeker M."/>
        </authorList>
    </citation>
    <scope>NUCLEOTIDE SEQUENCE [LARGE SCALE GENOMIC DNA]</scope>
    <source>
        <strain evidence="2 3">DSM 14552</strain>
    </source>
</reference>
<keyword evidence="1" id="KW-0472">Membrane</keyword>
<dbReference type="Proteomes" id="UP000562395">
    <property type="component" value="Unassembled WGS sequence"/>
</dbReference>
<dbReference type="EMBL" id="JACICY010000015">
    <property type="protein sequence ID" value="MBB3862490.1"/>
    <property type="molecule type" value="Genomic_DNA"/>
</dbReference>
<organism evidence="2 3">
    <name type="scientific">Novosphingobium hassiacum</name>
    <dbReference type="NCBI Taxonomy" id="173676"/>
    <lineage>
        <taxon>Bacteria</taxon>
        <taxon>Pseudomonadati</taxon>
        <taxon>Pseudomonadota</taxon>
        <taxon>Alphaproteobacteria</taxon>
        <taxon>Sphingomonadales</taxon>
        <taxon>Sphingomonadaceae</taxon>
        <taxon>Novosphingobium</taxon>
    </lineage>
</organism>
<evidence type="ECO:0000313" key="2">
    <source>
        <dbReference type="EMBL" id="MBB3862490.1"/>
    </source>
</evidence>
<evidence type="ECO:0000256" key="1">
    <source>
        <dbReference type="SAM" id="Phobius"/>
    </source>
</evidence>